<dbReference type="InterPro" id="IPR007278">
    <property type="entry name" value="DUF397"/>
</dbReference>
<dbReference type="EMBL" id="DF968202">
    <property type="protein sequence ID" value="GAP46074.1"/>
    <property type="molecule type" value="Genomic_DNA"/>
</dbReference>
<keyword evidence="3" id="KW-1185">Reference proteome</keyword>
<organism evidence="2 3">
    <name type="scientific">Streptomyces azureus</name>
    <dbReference type="NCBI Taxonomy" id="146537"/>
    <lineage>
        <taxon>Bacteria</taxon>
        <taxon>Bacillati</taxon>
        <taxon>Actinomycetota</taxon>
        <taxon>Actinomycetes</taxon>
        <taxon>Kitasatosporales</taxon>
        <taxon>Streptomycetaceae</taxon>
        <taxon>Streptomyces</taxon>
    </lineage>
</organism>
<accession>A0A0K8PF93</accession>
<proteinExistence type="predicted"/>
<dbReference type="PATRIC" id="fig|146537.3.peg.852"/>
<evidence type="ECO:0000313" key="2">
    <source>
        <dbReference type="EMBL" id="GAP46074.1"/>
    </source>
</evidence>
<dbReference type="AlphaFoldDB" id="A0A0K8PF93"/>
<gene>
    <name evidence="2" type="ORF">SAZU_0807</name>
</gene>
<dbReference type="Proteomes" id="UP000053859">
    <property type="component" value="Unassembled WGS sequence"/>
</dbReference>
<dbReference type="Pfam" id="PF04149">
    <property type="entry name" value="DUF397"/>
    <property type="match status" value="1"/>
</dbReference>
<dbReference type="RefSeq" id="WP_330219280.1">
    <property type="nucleotide sequence ID" value="NZ_DF968202.1"/>
</dbReference>
<protein>
    <recommendedName>
        <fullName evidence="1">DUF397 domain-containing protein</fullName>
    </recommendedName>
</protein>
<reference evidence="2" key="1">
    <citation type="journal article" date="2015" name="Genome Announc.">
        <title>Draft Genome Sequence of Thiostrepton-Producing Streptomyces azureus ATCC 14921.</title>
        <authorList>
            <person name="Sakihara K."/>
            <person name="Maeda J."/>
            <person name="Tashiro K."/>
            <person name="Fujino Y."/>
            <person name="Kuhara S."/>
            <person name="Ohshima T."/>
            <person name="Ogata S."/>
            <person name="Doi K."/>
        </authorList>
    </citation>
    <scope>NUCLEOTIDE SEQUENCE [LARGE SCALE GENOMIC DNA]</scope>
    <source>
        <strain evidence="2">ATCC14921</strain>
    </source>
</reference>
<sequence length="85" mass="8994">MSTPRMNAPHDVTTASYDDDVAHARWHKSSYSGGANDCVEVAELGEHAAVRDSKNISRGPLLFSKAAMRTLVSGIASGAIGEHRG</sequence>
<name>A0A0K8PF93_STRAJ</name>
<evidence type="ECO:0000313" key="3">
    <source>
        <dbReference type="Proteomes" id="UP000053859"/>
    </source>
</evidence>
<evidence type="ECO:0000259" key="1">
    <source>
        <dbReference type="Pfam" id="PF04149"/>
    </source>
</evidence>
<feature type="domain" description="DUF397" evidence="1">
    <location>
        <begin position="24"/>
        <end position="75"/>
    </location>
</feature>